<dbReference type="PROSITE" id="PS51257">
    <property type="entry name" value="PROKAR_LIPOPROTEIN"/>
    <property type="match status" value="1"/>
</dbReference>
<organism evidence="3">
    <name type="scientific">uncultured Pyrinomonadaceae bacterium</name>
    <dbReference type="NCBI Taxonomy" id="2283094"/>
    <lineage>
        <taxon>Bacteria</taxon>
        <taxon>Pseudomonadati</taxon>
        <taxon>Acidobacteriota</taxon>
        <taxon>Blastocatellia</taxon>
        <taxon>Blastocatellales</taxon>
        <taxon>Pyrinomonadaceae</taxon>
        <taxon>environmental samples</taxon>
    </lineage>
</organism>
<gene>
    <name evidence="3" type="ORF">AVDCRST_MAG74-3739</name>
</gene>
<evidence type="ECO:0000259" key="2">
    <source>
        <dbReference type="Pfam" id="PF01551"/>
    </source>
</evidence>
<dbReference type="AlphaFoldDB" id="A0A6J4PX92"/>
<feature type="signal peptide" evidence="1">
    <location>
        <begin position="1"/>
        <end position="21"/>
    </location>
</feature>
<evidence type="ECO:0000313" key="3">
    <source>
        <dbReference type="EMBL" id="CAA9428506.1"/>
    </source>
</evidence>
<evidence type="ECO:0000256" key="1">
    <source>
        <dbReference type="SAM" id="SignalP"/>
    </source>
</evidence>
<dbReference type="GO" id="GO:0004222">
    <property type="term" value="F:metalloendopeptidase activity"/>
    <property type="evidence" value="ECO:0007669"/>
    <property type="project" value="TreeGrafter"/>
</dbReference>
<dbReference type="PANTHER" id="PTHR21666">
    <property type="entry name" value="PEPTIDASE-RELATED"/>
    <property type="match status" value="1"/>
</dbReference>
<dbReference type="InterPro" id="IPR050570">
    <property type="entry name" value="Cell_wall_metabolism_enzyme"/>
</dbReference>
<dbReference type="InterPro" id="IPR011055">
    <property type="entry name" value="Dup_hybrid_motif"/>
</dbReference>
<sequence length="201" mass="22549">MRTTTFLLSFSALLIFSSACASEKNSNKEIPAHLLNKFSAKSFAYPVGEKDYVTEKNDWWDWWYNAQDFGENRHLGEDWNKTTGGNTDCGEPIYAAASGQISFAKDAGAGWGNVVIIEHTASDGTKIQSLYGHLETITRTEGAVEKRELIGTMGGANGRYPCHLHFEIRWMKCPVWNQTGNGYADEKHGWIDPSEFIDKTR</sequence>
<keyword evidence="1" id="KW-0732">Signal</keyword>
<accession>A0A6J4PX92</accession>
<reference evidence="3" key="1">
    <citation type="submission" date="2020-02" db="EMBL/GenBank/DDBJ databases">
        <authorList>
            <person name="Meier V. D."/>
        </authorList>
    </citation>
    <scope>NUCLEOTIDE SEQUENCE</scope>
    <source>
        <strain evidence="3">AVDCRST_MAG74</strain>
    </source>
</reference>
<dbReference type="CDD" id="cd12797">
    <property type="entry name" value="M23_peptidase"/>
    <property type="match status" value="1"/>
</dbReference>
<feature type="domain" description="M23ase beta-sheet core" evidence="2">
    <location>
        <begin position="88"/>
        <end position="172"/>
    </location>
</feature>
<dbReference type="PANTHER" id="PTHR21666:SF270">
    <property type="entry name" value="MUREIN HYDROLASE ACTIVATOR ENVC"/>
    <property type="match status" value="1"/>
</dbReference>
<proteinExistence type="predicted"/>
<dbReference type="Pfam" id="PF01551">
    <property type="entry name" value="Peptidase_M23"/>
    <property type="match status" value="1"/>
</dbReference>
<name>A0A6J4PX92_9BACT</name>
<dbReference type="InterPro" id="IPR016047">
    <property type="entry name" value="M23ase_b-sheet_dom"/>
</dbReference>
<dbReference type="SUPFAM" id="SSF51261">
    <property type="entry name" value="Duplicated hybrid motif"/>
    <property type="match status" value="1"/>
</dbReference>
<feature type="chain" id="PRO_5026809024" description="M23ase beta-sheet core domain-containing protein" evidence="1">
    <location>
        <begin position="22"/>
        <end position="201"/>
    </location>
</feature>
<dbReference type="EMBL" id="CADCUR010000297">
    <property type="protein sequence ID" value="CAA9428506.1"/>
    <property type="molecule type" value="Genomic_DNA"/>
</dbReference>
<protein>
    <recommendedName>
        <fullName evidence="2">M23ase beta-sheet core domain-containing protein</fullName>
    </recommendedName>
</protein>
<dbReference type="Gene3D" id="2.70.70.10">
    <property type="entry name" value="Glucose Permease (Domain IIA)"/>
    <property type="match status" value="1"/>
</dbReference>